<keyword evidence="5" id="KW-1185">Reference proteome</keyword>
<evidence type="ECO:0000256" key="1">
    <source>
        <dbReference type="ARBA" id="ARBA00004401"/>
    </source>
</evidence>
<dbReference type="InterPro" id="IPR050828">
    <property type="entry name" value="C-type_lectin/matrix_domain"/>
</dbReference>
<dbReference type="Ensembl" id="ENSSRHT00000060303.1">
    <property type="protein sequence ID" value="ENSSRHP00000058673.1"/>
    <property type="gene ID" value="ENSSRHG00000029392.1"/>
</dbReference>
<evidence type="ECO:0000313" key="5">
    <source>
        <dbReference type="Proteomes" id="UP000472270"/>
    </source>
</evidence>
<organism evidence="4 5">
    <name type="scientific">Sinocyclocheilus rhinocerous</name>
    <dbReference type="NCBI Taxonomy" id="307959"/>
    <lineage>
        <taxon>Eukaryota</taxon>
        <taxon>Metazoa</taxon>
        <taxon>Chordata</taxon>
        <taxon>Craniata</taxon>
        <taxon>Vertebrata</taxon>
        <taxon>Euteleostomi</taxon>
        <taxon>Actinopterygii</taxon>
        <taxon>Neopterygii</taxon>
        <taxon>Teleostei</taxon>
        <taxon>Ostariophysi</taxon>
        <taxon>Cypriniformes</taxon>
        <taxon>Cyprinidae</taxon>
        <taxon>Cyprininae</taxon>
        <taxon>Sinocyclocheilus</taxon>
    </lineage>
</organism>
<dbReference type="PANTHER" id="PTHR45710">
    <property type="entry name" value="C-TYPE LECTIN DOMAIN-CONTAINING PROTEIN 180"/>
    <property type="match status" value="1"/>
</dbReference>
<dbReference type="SUPFAM" id="SSF56436">
    <property type="entry name" value="C-type lectin-like"/>
    <property type="match status" value="1"/>
</dbReference>
<dbReference type="PROSITE" id="PS50041">
    <property type="entry name" value="C_TYPE_LECTIN_2"/>
    <property type="match status" value="1"/>
</dbReference>
<keyword evidence="2" id="KW-0472">Membrane</keyword>
<sequence length="156" mass="18318">MRDSGIKNFFSIDNKTYFCGEKHGNNLLFLSYFFIIISMLSEGFVLVLFTDGWINYQSSFYFISSEWKSWTESRRYCTEKRADLIIINNGEEQEFIQKISGGAGVWIGLTDSDVEGRWKWYGLYHFNGECEDKSSRPCRWTEPQMPSGALFLNYMH</sequence>
<dbReference type="SMART" id="SM00034">
    <property type="entry name" value="CLECT"/>
    <property type="match status" value="1"/>
</dbReference>
<dbReference type="AlphaFoldDB" id="A0A673K7S0"/>
<dbReference type="Proteomes" id="UP000472270">
    <property type="component" value="Unassembled WGS sequence"/>
</dbReference>
<feature type="domain" description="C-type lectin" evidence="3">
    <location>
        <begin position="56"/>
        <end position="143"/>
    </location>
</feature>
<dbReference type="Gene3D" id="3.10.100.10">
    <property type="entry name" value="Mannose-Binding Protein A, subunit A"/>
    <property type="match status" value="1"/>
</dbReference>
<evidence type="ECO:0000259" key="3">
    <source>
        <dbReference type="PROSITE" id="PS50041"/>
    </source>
</evidence>
<accession>A0A673K7S0</accession>
<evidence type="ECO:0000256" key="2">
    <source>
        <dbReference type="SAM" id="Phobius"/>
    </source>
</evidence>
<evidence type="ECO:0000313" key="4">
    <source>
        <dbReference type="Ensembl" id="ENSSRHP00000058673.1"/>
    </source>
</evidence>
<proteinExistence type="predicted"/>
<name>A0A673K7S0_9TELE</name>
<dbReference type="Pfam" id="PF00059">
    <property type="entry name" value="Lectin_C"/>
    <property type="match status" value="1"/>
</dbReference>
<dbReference type="GO" id="GO:0005886">
    <property type="term" value="C:plasma membrane"/>
    <property type="evidence" value="ECO:0007669"/>
    <property type="project" value="UniProtKB-SubCell"/>
</dbReference>
<keyword evidence="2" id="KW-1133">Transmembrane helix</keyword>
<feature type="transmembrane region" description="Helical" evidence="2">
    <location>
        <begin position="27"/>
        <end position="49"/>
    </location>
</feature>
<reference evidence="4" key="2">
    <citation type="submission" date="2025-09" db="UniProtKB">
        <authorList>
            <consortium name="Ensembl"/>
        </authorList>
    </citation>
    <scope>IDENTIFICATION</scope>
</reference>
<dbReference type="PANTHER" id="PTHR45710:SF8">
    <property type="entry name" value="RERATING FAMILY MEMBER 4"/>
    <property type="match status" value="1"/>
</dbReference>
<dbReference type="InterPro" id="IPR016186">
    <property type="entry name" value="C-type_lectin-like/link_sf"/>
</dbReference>
<protein>
    <recommendedName>
        <fullName evidence="3">C-type lectin domain-containing protein</fullName>
    </recommendedName>
</protein>
<reference evidence="4" key="1">
    <citation type="submission" date="2025-08" db="UniProtKB">
        <authorList>
            <consortium name="Ensembl"/>
        </authorList>
    </citation>
    <scope>IDENTIFICATION</scope>
</reference>
<keyword evidence="2" id="KW-0812">Transmembrane</keyword>
<comment type="subcellular location">
    <subcellularLocation>
        <location evidence="1">Cell membrane</location>
        <topology evidence="1">Single-pass type II membrane protein</topology>
    </subcellularLocation>
</comment>
<dbReference type="InterPro" id="IPR016187">
    <property type="entry name" value="CTDL_fold"/>
</dbReference>
<dbReference type="InterPro" id="IPR001304">
    <property type="entry name" value="C-type_lectin-like"/>
</dbReference>